<keyword evidence="10" id="KW-1185">Reference proteome</keyword>
<dbReference type="AlphaFoldDB" id="A0A8K0E1M3"/>
<evidence type="ECO:0008006" key="11">
    <source>
        <dbReference type="Google" id="ProtNLM"/>
    </source>
</evidence>
<evidence type="ECO:0000259" key="7">
    <source>
        <dbReference type="Pfam" id="PF13839"/>
    </source>
</evidence>
<dbReference type="Pfam" id="PF14416">
    <property type="entry name" value="PMR5N"/>
    <property type="match status" value="1"/>
</dbReference>
<keyword evidence="4" id="KW-0735">Signal-anchor</keyword>
<sequence>MNQQESFPVVFSDEVHGSSETHGSDYRAFCSPLAVFVQIQVCVFNFLFNSDPSLCMDFKSVVDLIEASSGVHFSGFHMNGLEQRHTERRAVTCLQATGVQKLRRSLYTNSSCAMIPDSKNCFKNGREDNEFLNWRWKPNECELPRFDPKAFLEMVRGKKMAFIGDSVSRNHMESLFCLLSRVSFTQLFFFALHAQF</sequence>
<dbReference type="EMBL" id="VOIH02000008">
    <property type="protein sequence ID" value="KAF3439133.1"/>
    <property type="molecule type" value="Genomic_DNA"/>
</dbReference>
<feature type="domain" description="Trichome birefringence-like C-terminal" evidence="7">
    <location>
        <begin position="143"/>
        <end position="181"/>
    </location>
</feature>
<reference evidence="9" key="1">
    <citation type="submission" date="2020-03" db="EMBL/GenBank/DDBJ databases">
        <title>A high-quality chromosome-level genome assembly of a woody plant with both climbing and erect habits, Rhamnella rubrinervis.</title>
        <authorList>
            <person name="Lu Z."/>
            <person name="Yang Y."/>
            <person name="Zhu X."/>
            <person name="Sun Y."/>
        </authorList>
    </citation>
    <scope>NUCLEOTIDE SEQUENCE</scope>
    <source>
        <strain evidence="9">BYM</strain>
        <tissue evidence="9">Leaf</tissue>
    </source>
</reference>
<dbReference type="PANTHER" id="PTHR32285">
    <property type="entry name" value="PROTEIN TRICHOME BIREFRINGENCE-LIKE 9-RELATED"/>
    <property type="match status" value="1"/>
</dbReference>
<evidence type="ECO:0000256" key="3">
    <source>
        <dbReference type="ARBA" id="ARBA00022692"/>
    </source>
</evidence>
<evidence type="ECO:0000313" key="10">
    <source>
        <dbReference type="Proteomes" id="UP000796880"/>
    </source>
</evidence>
<dbReference type="GO" id="GO:0005794">
    <property type="term" value="C:Golgi apparatus"/>
    <property type="evidence" value="ECO:0007669"/>
    <property type="project" value="TreeGrafter"/>
</dbReference>
<comment type="caution">
    <text evidence="9">The sequence shown here is derived from an EMBL/GenBank/DDBJ whole genome shotgun (WGS) entry which is preliminary data.</text>
</comment>
<evidence type="ECO:0000256" key="5">
    <source>
        <dbReference type="ARBA" id="ARBA00022989"/>
    </source>
</evidence>
<gene>
    <name evidence="9" type="ORF">FNV43_RR17408</name>
</gene>
<evidence type="ECO:0000256" key="2">
    <source>
        <dbReference type="ARBA" id="ARBA00007727"/>
    </source>
</evidence>
<dbReference type="Proteomes" id="UP000796880">
    <property type="component" value="Unassembled WGS sequence"/>
</dbReference>
<keyword evidence="6" id="KW-0472">Membrane</keyword>
<dbReference type="OrthoDB" id="1739608at2759"/>
<dbReference type="Pfam" id="PF13839">
    <property type="entry name" value="PC-Esterase"/>
    <property type="match status" value="1"/>
</dbReference>
<keyword evidence="5" id="KW-1133">Transmembrane helix</keyword>
<evidence type="ECO:0000256" key="6">
    <source>
        <dbReference type="ARBA" id="ARBA00023136"/>
    </source>
</evidence>
<feature type="domain" description="Trichome birefringence-like N-terminal" evidence="8">
    <location>
        <begin position="103"/>
        <end position="142"/>
    </location>
</feature>
<dbReference type="PANTHER" id="PTHR32285:SF28">
    <property type="entry name" value="XYLOGLUCAN O-ACETYLTRANSFERASE 2"/>
    <property type="match status" value="1"/>
</dbReference>
<name>A0A8K0E1M3_9ROSA</name>
<comment type="similarity">
    <text evidence="2">Belongs to the PC-esterase family. TBL subfamily.</text>
</comment>
<dbReference type="GO" id="GO:0016020">
    <property type="term" value="C:membrane"/>
    <property type="evidence" value="ECO:0007669"/>
    <property type="project" value="UniProtKB-SubCell"/>
</dbReference>
<evidence type="ECO:0000256" key="1">
    <source>
        <dbReference type="ARBA" id="ARBA00004167"/>
    </source>
</evidence>
<dbReference type="InterPro" id="IPR026057">
    <property type="entry name" value="TBL_C"/>
</dbReference>
<evidence type="ECO:0000256" key="4">
    <source>
        <dbReference type="ARBA" id="ARBA00022968"/>
    </source>
</evidence>
<comment type="subcellular location">
    <subcellularLocation>
        <location evidence="1">Membrane</location>
        <topology evidence="1">Single-pass membrane protein</topology>
    </subcellularLocation>
</comment>
<organism evidence="9 10">
    <name type="scientific">Rhamnella rubrinervis</name>
    <dbReference type="NCBI Taxonomy" id="2594499"/>
    <lineage>
        <taxon>Eukaryota</taxon>
        <taxon>Viridiplantae</taxon>
        <taxon>Streptophyta</taxon>
        <taxon>Embryophyta</taxon>
        <taxon>Tracheophyta</taxon>
        <taxon>Spermatophyta</taxon>
        <taxon>Magnoliopsida</taxon>
        <taxon>eudicotyledons</taxon>
        <taxon>Gunneridae</taxon>
        <taxon>Pentapetalae</taxon>
        <taxon>rosids</taxon>
        <taxon>fabids</taxon>
        <taxon>Rosales</taxon>
        <taxon>Rhamnaceae</taxon>
        <taxon>rhamnoid group</taxon>
        <taxon>Rhamneae</taxon>
        <taxon>Rhamnella</taxon>
    </lineage>
</organism>
<protein>
    <recommendedName>
        <fullName evidence="11">Trichome birefringence-like N-terminal domain-containing protein</fullName>
    </recommendedName>
</protein>
<dbReference type="InterPro" id="IPR025846">
    <property type="entry name" value="TBL_N"/>
</dbReference>
<accession>A0A8K0E1M3</accession>
<keyword evidence="3" id="KW-0812">Transmembrane</keyword>
<evidence type="ECO:0000313" key="9">
    <source>
        <dbReference type="EMBL" id="KAF3439133.1"/>
    </source>
</evidence>
<proteinExistence type="inferred from homology"/>
<evidence type="ECO:0000259" key="8">
    <source>
        <dbReference type="Pfam" id="PF14416"/>
    </source>
</evidence>
<dbReference type="GO" id="GO:0016413">
    <property type="term" value="F:O-acetyltransferase activity"/>
    <property type="evidence" value="ECO:0007669"/>
    <property type="project" value="InterPro"/>
</dbReference>
<dbReference type="InterPro" id="IPR029962">
    <property type="entry name" value="TBL"/>
</dbReference>